<protein>
    <submittedName>
        <fullName evidence="2">Sugar phosphate isomerase/epimerase</fullName>
    </submittedName>
</protein>
<dbReference type="InterPro" id="IPR036237">
    <property type="entry name" value="Xyl_isomerase-like_sf"/>
</dbReference>
<dbReference type="Proteomes" id="UP000520814">
    <property type="component" value="Unassembled WGS sequence"/>
</dbReference>
<dbReference type="PANTHER" id="PTHR12110:SF41">
    <property type="entry name" value="INOSOSE DEHYDRATASE"/>
    <property type="match status" value="1"/>
</dbReference>
<sequence length="272" mass="29813">MHFQSNNTITAPKIGGFWLGCQAWTFNRRTVAEAIQLTAKAGGKTIEFFPGQKLEADSKEGLGPDNSDATIAKVKDWCQKAGITPVAFGVTGFAANEADARKLATFAKKLGIRTIVTESGAAELKVMEPFLKDMDLYLAIHNHPRQPKNPNYKVWDPKYVLELVSPFDKRIGSCADTGHWVRSGVKPVDAMKILKGRIHGSHLKDLSSFGEPHGHDVPYGTGVSDIPAILEEFRKQNYQGHLSIEYEINGDGPLDEVASCIGFVRGLGYSKK</sequence>
<dbReference type="Gene3D" id="3.20.20.150">
    <property type="entry name" value="Divalent-metal-dependent TIM barrel enzymes"/>
    <property type="match status" value="1"/>
</dbReference>
<dbReference type="InterPro" id="IPR050312">
    <property type="entry name" value="IolE/XylAMocC-like"/>
</dbReference>
<evidence type="ECO:0000313" key="3">
    <source>
        <dbReference type="Proteomes" id="UP000520814"/>
    </source>
</evidence>
<keyword evidence="2" id="KW-0413">Isomerase</keyword>
<feature type="domain" description="Xylose isomerase-like TIM barrel" evidence="1">
    <location>
        <begin position="36"/>
        <end position="249"/>
    </location>
</feature>
<organism evidence="2 3">
    <name type="scientific">Armatimonas rosea</name>
    <dbReference type="NCBI Taxonomy" id="685828"/>
    <lineage>
        <taxon>Bacteria</taxon>
        <taxon>Bacillati</taxon>
        <taxon>Armatimonadota</taxon>
        <taxon>Armatimonadia</taxon>
        <taxon>Armatimonadales</taxon>
        <taxon>Armatimonadaceae</taxon>
        <taxon>Armatimonas</taxon>
    </lineage>
</organism>
<dbReference type="AlphaFoldDB" id="A0A7W9SN35"/>
<accession>A0A7W9SN35</accession>
<dbReference type="Pfam" id="PF01261">
    <property type="entry name" value="AP_endonuc_2"/>
    <property type="match status" value="1"/>
</dbReference>
<comment type="caution">
    <text evidence="2">The sequence shown here is derived from an EMBL/GenBank/DDBJ whole genome shotgun (WGS) entry which is preliminary data.</text>
</comment>
<proteinExistence type="predicted"/>
<dbReference type="InterPro" id="IPR013022">
    <property type="entry name" value="Xyl_isomerase-like_TIM-brl"/>
</dbReference>
<name>A0A7W9SN35_ARMRO</name>
<dbReference type="SUPFAM" id="SSF51658">
    <property type="entry name" value="Xylose isomerase-like"/>
    <property type="match status" value="1"/>
</dbReference>
<gene>
    <name evidence="2" type="ORF">HNQ39_001137</name>
</gene>
<dbReference type="GO" id="GO:0016853">
    <property type="term" value="F:isomerase activity"/>
    <property type="evidence" value="ECO:0007669"/>
    <property type="project" value="UniProtKB-KW"/>
</dbReference>
<dbReference type="EMBL" id="JACHGW010000001">
    <property type="protein sequence ID" value="MBB6049375.1"/>
    <property type="molecule type" value="Genomic_DNA"/>
</dbReference>
<evidence type="ECO:0000259" key="1">
    <source>
        <dbReference type="Pfam" id="PF01261"/>
    </source>
</evidence>
<evidence type="ECO:0000313" key="2">
    <source>
        <dbReference type="EMBL" id="MBB6049375.1"/>
    </source>
</evidence>
<dbReference type="RefSeq" id="WP_184192983.1">
    <property type="nucleotide sequence ID" value="NZ_JACHGW010000001.1"/>
</dbReference>
<reference evidence="2 3" key="1">
    <citation type="submission" date="2020-08" db="EMBL/GenBank/DDBJ databases">
        <title>Genomic Encyclopedia of Type Strains, Phase IV (KMG-IV): sequencing the most valuable type-strain genomes for metagenomic binning, comparative biology and taxonomic classification.</title>
        <authorList>
            <person name="Goeker M."/>
        </authorList>
    </citation>
    <scope>NUCLEOTIDE SEQUENCE [LARGE SCALE GENOMIC DNA]</scope>
    <source>
        <strain evidence="2 3">DSM 23562</strain>
    </source>
</reference>
<dbReference type="PANTHER" id="PTHR12110">
    <property type="entry name" value="HYDROXYPYRUVATE ISOMERASE"/>
    <property type="match status" value="1"/>
</dbReference>
<keyword evidence="3" id="KW-1185">Reference proteome</keyword>